<evidence type="ECO:0000313" key="1">
    <source>
        <dbReference type="EMBL" id="CAA9994542.1"/>
    </source>
</evidence>
<dbReference type="AlphaFoldDB" id="A0A6H5FZ34"/>
<name>A0A6H5FZ34_9HEMI</name>
<dbReference type="EMBL" id="CADCXU010001997">
    <property type="protein sequence ID" value="CAA9994542.1"/>
    <property type="molecule type" value="Genomic_DNA"/>
</dbReference>
<reference evidence="1 2" key="1">
    <citation type="submission" date="2020-02" db="EMBL/GenBank/DDBJ databases">
        <authorList>
            <person name="Ferguson B K."/>
        </authorList>
    </citation>
    <scope>NUCLEOTIDE SEQUENCE [LARGE SCALE GENOMIC DNA]</scope>
</reference>
<keyword evidence="2" id="KW-1185">Reference proteome</keyword>
<protein>
    <submittedName>
        <fullName evidence="1">Uncharacterized protein</fullName>
    </submittedName>
</protein>
<gene>
    <name evidence="1" type="ORF">NTEN_LOCUS1358</name>
</gene>
<dbReference type="Proteomes" id="UP000479000">
    <property type="component" value="Unassembled WGS sequence"/>
</dbReference>
<sequence>MKRKRNLFRARAFSEIQIRKRLKLNKPHPRRLIKRSESSQEFCTIAQDISEKKSQRIKGSDYNSWDKFDADEECKKMDLEQEIKEESTKKIEEIQLKENKKMSIEELAIQSLGDIGTPLICYPSTIQFRFENKKFQI</sequence>
<accession>A0A6H5FZ34</accession>
<evidence type="ECO:0000313" key="2">
    <source>
        <dbReference type="Proteomes" id="UP000479000"/>
    </source>
</evidence>
<organism evidence="1 2">
    <name type="scientific">Nesidiocoris tenuis</name>
    <dbReference type="NCBI Taxonomy" id="355587"/>
    <lineage>
        <taxon>Eukaryota</taxon>
        <taxon>Metazoa</taxon>
        <taxon>Ecdysozoa</taxon>
        <taxon>Arthropoda</taxon>
        <taxon>Hexapoda</taxon>
        <taxon>Insecta</taxon>
        <taxon>Pterygota</taxon>
        <taxon>Neoptera</taxon>
        <taxon>Paraneoptera</taxon>
        <taxon>Hemiptera</taxon>
        <taxon>Heteroptera</taxon>
        <taxon>Panheteroptera</taxon>
        <taxon>Cimicomorpha</taxon>
        <taxon>Miridae</taxon>
        <taxon>Dicyphina</taxon>
        <taxon>Nesidiocoris</taxon>
    </lineage>
</organism>
<dbReference type="OrthoDB" id="2942533at2759"/>
<proteinExistence type="predicted"/>